<organism evidence="4 5">
    <name type="scientific">Paramuricea clavata</name>
    <name type="common">Red gorgonian</name>
    <name type="synonym">Violescent sea-whip</name>
    <dbReference type="NCBI Taxonomy" id="317549"/>
    <lineage>
        <taxon>Eukaryota</taxon>
        <taxon>Metazoa</taxon>
        <taxon>Cnidaria</taxon>
        <taxon>Anthozoa</taxon>
        <taxon>Octocorallia</taxon>
        <taxon>Malacalcyonacea</taxon>
        <taxon>Plexauridae</taxon>
        <taxon>Paramuricea</taxon>
    </lineage>
</organism>
<dbReference type="InterPro" id="IPR027482">
    <property type="entry name" value="Sec1-like_dom2"/>
</dbReference>
<evidence type="ECO:0000256" key="2">
    <source>
        <dbReference type="ARBA" id="ARBA00022448"/>
    </source>
</evidence>
<dbReference type="InterPro" id="IPR001619">
    <property type="entry name" value="Sec1-like"/>
</dbReference>
<dbReference type="InterPro" id="IPR043127">
    <property type="entry name" value="Sec-1-like_dom3a"/>
</dbReference>
<comment type="similarity">
    <text evidence="1">Belongs to the STXBP/unc-18/SEC1 family.</text>
</comment>
<dbReference type="Pfam" id="PF00995">
    <property type="entry name" value="Sec1"/>
    <property type="match status" value="1"/>
</dbReference>
<dbReference type="GO" id="GO:0015031">
    <property type="term" value="P:protein transport"/>
    <property type="evidence" value="ECO:0007669"/>
    <property type="project" value="UniProtKB-KW"/>
</dbReference>
<dbReference type="Gene3D" id="3.40.50.2060">
    <property type="match status" value="1"/>
</dbReference>
<accession>A0A6S7HAP3</accession>
<keyword evidence="2" id="KW-0813">Transport</keyword>
<dbReference type="Proteomes" id="UP001152795">
    <property type="component" value="Unassembled WGS sequence"/>
</dbReference>
<name>A0A6S7HAP3_PARCT</name>
<evidence type="ECO:0000313" key="5">
    <source>
        <dbReference type="Proteomes" id="UP001152795"/>
    </source>
</evidence>
<keyword evidence="3" id="KW-0653">Protein transport</keyword>
<evidence type="ECO:0000256" key="3">
    <source>
        <dbReference type="ARBA" id="ARBA00022927"/>
    </source>
</evidence>
<dbReference type="AlphaFoldDB" id="A0A6S7HAP3"/>
<keyword evidence="5" id="KW-1185">Reference proteome</keyword>
<dbReference type="Gene3D" id="3.40.50.1910">
    <property type="match status" value="1"/>
</dbReference>
<dbReference type="OrthoDB" id="2228at2759"/>
<dbReference type="PANTHER" id="PTHR11679">
    <property type="entry name" value="VESICLE PROTEIN SORTING-ASSOCIATED"/>
    <property type="match status" value="1"/>
</dbReference>
<dbReference type="FunFam" id="3.40.50.2060:FF:000001">
    <property type="entry name" value="syntaxin-binding protein 1 isoform X2"/>
    <property type="match status" value="1"/>
</dbReference>
<comment type="caution">
    <text evidence="4">The sequence shown here is derived from an EMBL/GenBank/DDBJ whole genome shotgun (WGS) entry which is preliminary data.</text>
</comment>
<dbReference type="GO" id="GO:0016192">
    <property type="term" value="P:vesicle-mediated transport"/>
    <property type="evidence" value="ECO:0007669"/>
    <property type="project" value="InterPro"/>
</dbReference>
<dbReference type="EMBL" id="CACRXK020002231">
    <property type="protein sequence ID" value="CAB3993300.1"/>
    <property type="molecule type" value="Genomic_DNA"/>
</dbReference>
<dbReference type="Gene3D" id="3.90.830.10">
    <property type="entry name" value="Syntaxin Binding Protein 1, Chain A, domain 2"/>
    <property type="match status" value="1"/>
</dbReference>
<dbReference type="SUPFAM" id="SSF56815">
    <property type="entry name" value="Sec1/munc18-like (SM) proteins"/>
    <property type="match status" value="1"/>
</dbReference>
<protein>
    <submittedName>
        <fullName evidence="4">Syntaxin-binding 1 isoform X2</fullName>
    </submittedName>
</protein>
<evidence type="ECO:0000256" key="1">
    <source>
        <dbReference type="ARBA" id="ARBA00009884"/>
    </source>
</evidence>
<sequence>MSLKEAVGKRIMEEVIKPLHAPKKWKVLILDHLSLRIVSSCCKMNAIMSEGITIVEGLEKRREPLPTLEAIYIMTPTAESIEFLLNDFREDEPIKYPAAHVFFTEVCSEELFSKLANTFASKFIKTLKEINIAFIPYESQVFSLDTPQVVNTFYLESEQHVVDIEKVAEQLATLCSTLGEYPSIRFRATCPGLGELAHALQNKLTAYKADDPSMGEGSQKHRSQFLLLDRGFDPIAPLLHELTFQAMAYDLLDIKNDVYTFMSGDDEKSVVLDESDHLWLELRHKHIADVSKIVPENIKSFANSNKLSKGGDKTDMRDLKQLLKRLPQYQKELSGLNVHFMLTEECMKKYSQTAEKICPVEQDMATGLDNLGEKIKDPLKNINPLLLDSSVSVQDKIRIILLYIIAKDGISEENLLKLCQHAQIPNREQQIITNMANIGVPIKEGNMKKKSKPDRRERDPAKYQLSRYVPFVQDLMEDSLQEKLNEKMFNYIPVSRGSVSSGYSSGVGQSARYGQWHKGHASNTRSCPRLIVFIMGGVTYSEMRTAYEVKAANKDWDIIIGSTHLIRPVDFLSMLQKLSA</sequence>
<dbReference type="InterPro" id="IPR043154">
    <property type="entry name" value="Sec-1-like_dom1"/>
</dbReference>
<dbReference type="PIRSF" id="PIRSF005715">
    <property type="entry name" value="VPS45_Sec1"/>
    <property type="match status" value="1"/>
</dbReference>
<dbReference type="InterPro" id="IPR036045">
    <property type="entry name" value="Sec1-like_sf"/>
</dbReference>
<dbReference type="Gene3D" id="1.25.40.60">
    <property type="match status" value="1"/>
</dbReference>
<gene>
    <name evidence="4" type="ORF">PACLA_8A031747</name>
</gene>
<evidence type="ECO:0000313" key="4">
    <source>
        <dbReference type="EMBL" id="CAB3993300.1"/>
    </source>
</evidence>
<reference evidence="4" key="1">
    <citation type="submission" date="2020-04" db="EMBL/GenBank/DDBJ databases">
        <authorList>
            <person name="Alioto T."/>
            <person name="Alioto T."/>
            <person name="Gomez Garrido J."/>
        </authorList>
    </citation>
    <scope>NUCLEOTIDE SEQUENCE</scope>
    <source>
        <strain evidence="4">A484AB</strain>
    </source>
</reference>
<proteinExistence type="inferred from homology"/>